<accession>A0AA43XJG4</accession>
<gene>
    <name evidence="3" type="ORF">ISALK_02890</name>
</gene>
<keyword evidence="2" id="KW-0812">Transmembrane</keyword>
<dbReference type="Proteomes" id="UP000449710">
    <property type="component" value="Unassembled WGS sequence"/>
</dbReference>
<dbReference type="AlphaFoldDB" id="A0AA43XJG4"/>
<evidence type="ECO:0000313" key="3">
    <source>
        <dbReference type="EMBL" id="NBG87441.1"/>
    </source>
</evidence>
<keyword evidence="2" id="KW-0472">Membrane</keyword>
<keyword evidence="4" id="KW-1185">Reference proteome</keyword>
<keyword evidence="2" id="KW-1133">Transmembrane helix</keyword>
<reference evidence="3 4" key="1">
    <citation type="submission" date="2019-04" db="EMBL/GenBank/DDBJ databases">
        <title>Isachenkonia alkalipeptolytica gen. nov. sp. nov. a new anaerobic, alkiliphilic organothrophic bacterium capable to reduce synthesized ferrihydrite isolated from a soda lake.</title>
        <authorList>
            <person name="Toshchakov S.V."/>
            <person name="Zavarzina D.G."/>
            <person name="Zhilina T.N."/>
            <person name="Kostrikina N.A."/>
            <person name="Kublanov I.V."/>
        </authorList>
    </citation>
    <scope>NUCLEOTIDE SEQUENCE [LARGE SCALE GENOMIC DNA]</scope>
    <source>
        <strain evidence="3 4">Z-1701</strain>
    </source>
</reference>
<name>A0AA43XJG4_9CLOT</name>
<dbReference type="RefSeq" id="WP_160718844.1">
    <property type="nucleotide sequence ID" value="NZ_SUMG01000002.1"/>
</dbReference>
<sequence>MFNRDPFSKDEEQKPSKKPRDKALEKKELDEDKKDVELEKGDFLAMMIAFGMYALPVLLLVILFFLGITWLLFG</sequence>
<feature type="region of interest" description="Disordered" evidence="1">
    <location>
        <begin position="1"/>
        <end position="28"/>
    </location>
</feature>
<evidence type="ECO:0000256" key="2">
    <source>
        <dbReference type="SAM" id="Phobius"/>
    </source>
</evidence>
<feature type="compositionally biased region" description="Basic and acidic residues" evidence="1">
    <location>
        <begin position="1"/>
        <end position="15"/>
    </location>
</feature>
<feature type="transmembrane region" description="Helical" evidence="2">
    <location>
        <begin position="43"/>
        <end position="73"/>
    </location>
</feature>
<organism evidence="3 4">
    <name type="scientific">Isachenkonia alkalipeptolytica</name>
    <dbReference type="NCBI Taxonomy" id="2565777"/>
    <lineage>
        <taxon>Bacteria</taxon>
        <taxon>Bacillati</taxon>
        <taxon>Bacillota</taxon>
        <taxon>Clostridia</taxon>
        <taxon>Eubacteriales</taxon>
        <taxon>Clostridiaceae</taxon>
        <taxon>Isachenkonia</taxon>
    </lineage>
</organism>
<comment type="caution">
    <text evidence="3">The sequence shown here is derived from an EMBL/GenBank/DDBJ whole genome shotgun (WGS) entry which is preliminary data.</text>
</comment>
<proteinExistence type="predicted"/>
<evidence type="ECO:0000256" key="1">
    <source>
        <dbReference type="SAM" id="MobiDB-lite"/>
    </source>
</evidence>
<evidence type="ECO:0000313" key="4">
    <source>
        <dbReference type="Proteomes" id="UP000449710"/>
    </source>
</evidence>
<protein>
    <submittedName>
        <fullName evidence="3">Uncharacterized protein</fullName>
    </submittedName>
</protein>
<dbReference type="EMBL" id="SUMG01000002">
    <property type="protein sequence ID" value="NBG87441.1"/>
    <property type="molecule type" value="Genomic_DNA"/>
</dbReference>